<dbReference type="AlphaFoldDB" id="A0A9K3D0I8"/>
<dbReference type="Proteomes" id="UP000265618">
    <property type="component" value="Unassembled WGS sequence"/>
</dbReference>
<gene>
    <name evidence="7" type="ORF">KIPB_008340</name>
</gene>
<keyword evidence="8" id="KW-1185">Reference proteome</keyword>
<name>A0A9K3D0I8_9EUKA</name>
<feature type="non-terminal residue" evidence="7">
    <location>
        <position position="1"/>
    </location>
</feature>
<dbReference type="InterPro" id="IPR009011">
    <property type="entry name" value="Man6P_isomerase_rcpt-bd_dom_sf"/>
</dbReference>
<keyword evidence="4 6" id="KW-1133">Transmembrane helix</keyword>
<dbReference type="GO" id="GO:0016020">
    <property type="term" value="C:membrane"/>
    <property type="evidence" value="ECO:0007669"/>
    <property type="project" value="UniProtKB-SubCell"/>
</dbReference>
<comment type="caution">
    <text evidence="7">The sequence shown here is derived from an EMBL/GenBank/DDBJ whole genome shotgun (WGS) entry which is preliminary data.</text>
</comment>
<sequence>SLDSASGYTMQLDMFPGNSNYRFTFSPCQPSVSLYECQSSYCCMYAPLEDDSFARSCGSTIPENGDESVPGQVTAVYVGDNCENDGPLTPYPVELSVTYVCDKKAGRGSPTLVSAPHSDYMCMKDGLNVYGVQWTTDAVCSKAGTAWGTYFLVTLGLVVGIYLIGGISYKRLVEGAYGRECIPHEPMWYVT</sequence>
<evidence type="ECO:0000256" key="2">
    <source>
        <dbReference type="ARBA" id="ARBA00022692"/>
    </source>
</evidence>
<evidence type="ECO:0000313" key="7">
    <source>
        <dbReference type="EMBL" id="GIQ86477.1"/>
    </source>
</evidence>
<dbReference type="InterPro" id="IPR018939">
    <property type="entry name" value="Autophagy-rel_prot_27"/>
</dbReference>
<keyword evidence="2 6" id="KW-0812">Transmembrane</keyword>
<evidence type="ECO:0000256" key="5">
    <source>
        <dbReference type="ARBA" id="ARBA00023136"/>
    </source>
</evidence>
<evidence type="ECO:0000256" key="4">
    <source>
        <dbReference type="ARBA" id="ARBA00022989"/>
    </source>
</evidence>
<accession>A0A9K3D0I8</accession>
<keyword evidence="5 6" id="KW-0472">Membrane</keyword>
<keyword evidence="3" id="KW-0732">Signal</keyword>
<protein>
    <submittedName>
        <fullName evidence="7">Mannose-6-phosphate receptor</fullName>
    </submittedName>
</protein>
<proteinExistence type="predicted"/>
<evidence type="ECO:0000313" key="8">
    <source>
        <dbReference type="Proteomes" id="UP000265618"/>
    </source>
</evidence>
<dbReference type="Gene3D" id="2.70.130.10">
    <property type="entry name" value="Mannose-6-phosphate receptor binding domain"/>
    <property type="match status" value="1"/>
</dbReference>
<dbReference type="SUPFAM" id="SSF50911">
    <property type="entry name" value="Mannose 6-phosphate receptor domain"/>
    <property type="match status" value="1"/>
</dbReference>
<dbReference type="Pfam" id="PF09451">
    <property type="entry name" value="ATG27"/>
    <property type="match status" value="1"/>
</dbReference>
<comment type="subcellular location">
    <subcellularLocation>
        <location evidence="1">Membrane</location>
        <topology evidence="1">Single-pass membrane protein</topology>
    </subcellularLocation>
</comment>
<evidence type="ECO:0000256" key="3">
    <source>
        <dbReference type="ARBA" id="ARBA00022729"/>
    </source>
</evidence>
<dbReference type="EMBL" id="BDIP01002557">
    <property type="protein sequence ID" value="GIQ86477.1"/>
    <property type="molecule type" value="Genomic_DNA"/>
</dbReference>
<organism evidence="7 8">
    <name type="scientific">Kipferlia bialata</name>
    <dbReference type="NCBI Taxonomy" id="797122"/>
    <lineage>
        <taxon>Eukaryota</taxon>
        <taxon>Metamonada</taxon>
        <taxon>Carpediemonas-like organisms</taxon>
        <taxon>Kipferlia</taxon>
    </lineage>
</organism>
<reference evidence="7 8" key="1">
    <citation type="journal article" date="2018" name="PLoS ONE">
        <title>The draft genome of Kipferlia bialata reveals reductive genome evolution in fornicate parasites.</title>
        <authorList>
            <person name="Tanifuji G."/>
            <person name="Takabayashi S."/>
            <person name="Kume K."/>
            <person name="Takagi M."/>
            <person name="Nakayama T."/>
            <person name="Kamikawa R."/>
            <person name="Inagaki Y."/>
            <person name="Hashimoto T."/>
        </authorList>
    </citation>
    <scope>NUCLEOTIDE SEQUENCE [LARGE SCALE GENOMIC DNA]</scope>
    <source>
        <strain evidence="7">NY0173</strain>
    </source>
</reference>
<keyword evidence="7" id="KW-0675">Receptor</keyword>
<feature type="transmembrane region" description="Helical" evidence="6">
    <location>
        <begin position="147"/>
        <end position="169"/>
    </location>
</feature>
<evidence type="ECO:0000256" key="6">
    <source>
        <dbReference type="SAM" id="Phobius"/>
    </source>
</evidence>
<evidence type="ECO:0000256" key="1">
    <source>
        <dbReference type="ARBA" id="ARBA00004167"/>
    </source>
</evidence>